<reference evidence="6 7" key="1">
    <citation type="submission" date="2018-01" db="EMBL/GenBank/DDBJ databases">
        <title>Genomic Encyclopedia of Archaeal and Bacterial Type Strains, Phase II (KMG-II): from individual species to whole genera.</title>
        <authorList>
            <person name="Goeker M."/>
        </authorList>
    </citation>
    <scope>NUCLEOTIDE SEQUENCE [LARGE SCALE GENOMIC DNA]</scope>
    <source>
        <strain evidence="6 7">DSM 17023</strain>
    </source>
</reference>
<evidence type="ECO:0000256" key="4">
    <source>
        <dbReference type="SAM" id="SignalP"/>
    </source>
</evidence>
<organism evidence="6 7">
    <name type="scientific">Roseibium marinum</name>
    <dbReference type="NCBI Taxonomy" id="281252"/>
    <lineage>
        <taxon>Bacteria</taxon>
        <taxon>Pseudomonadati</taxon>
        <taxon>Pseudomonadota</taxon>
        <taxon>Alphaproteobacteria</taxon>
        <taxon>Hyphomicrobiales</taxon>
        <taxon>Stappiaceae</taxon>
        <taxon>Roseibium</taxon>
    </lineage>
</organism>
<dbReference type="AlphaFoldDB" id="A0A2S3UKU7"/>
<dbReference type="Gene3D" id="3.90.76.10">
    <property type="entry name" value="Dipeptide-binding Protein, Domain 1"/>
    <property type="match status" value="1"/>
</dbReference>
<comment type="caution">
    <text evidence="6">The sequence shown here is derived from an EMBL/GenBank/DDBJ whole genome shotgun (WGS) entry which is preliminary data.</text>
</comment>
<name>A0A2S3UKU7_9HYPH</name>
<feature type="chain" id="PRO_5015546913" evidence="4">
    <location>
        <begin position="28"/>
        <end position="517"/>
    </location>
</feature>
<comment type="subcellular location">
    <subcellularLocation>
        <location evidence="1">Periplasm</location>
    </subcellularLocation>
</comment>
<evidence type="ECO:0000259" key="5">
    <source>
        <dbReference type="Pfam" id="PF00496"/>
    </source>
</evidence>
<dbReference type="Proteomes" id="UP000236959">
    <property type="component" value="Unassembled WGS sequence"/>
</dbReference>
<dbReference type="Gene3D" id="3.10.105.10">
    <property type="entry name" value="Dipeptide-binding Protein, Domain 3"/>
    <property type="match status" value="1"/>
</dbReference>
<dbReference type="Pfam" id="PF00496">
    <property type="entry name" value="SBP_bac_5"/>
    <property type="match status" value="1"/>
</dbReference>
<dbReference type="GO" id="GO:0030288">
    <property type="term" value="C:outer membrane-bounded periplasmic space"/>
    <property type="evidence" value="ECO:0007669"/>
    <property type="project" value="UniProtKB-ARBA"/>
</dbReference>
<dbReference type="GO" id="GO:0043190">
    <property type="term" value="C:ATP-binding cassette (ABC) transporter complex"/>
    <property type="evidence" value="ECO:0007669"/>
    <property type="project" value="InterPro"/>
</dbReference>
<dbReference type="PROSITE" id="PS01040">
    <property type="entry name" value="SBP_BACTERIAL_5"/>
    <property type="match status" value="1"/>
</dbReference>
<evidence type="ECO:0000313" key="7">
    <source>
        <dbReference type="Proteomes" id="UP000236959"/>
    </source>
</evidence>
<dbReference type="GO" id="GO:1904680">
    <property type="term" value="F:peptide transmembrane transporter activity"/>
    <property type="evidence" value="ECO:0007669"/>
    <property type="project" value="TreeGrafter"/>
</dbReference>
<dbReference type="InterPro" id="IPR039424">
    <property type="entry name" value="SBP_5"/>
</dbReference>
<sequence>MNFKPFKLAGLLLSAALSLTAVSPVLAEDRPDIVIAVQDNPPKLDPVLFSRNVSLRTLYNVYDYPIKINFKNNWLLEPGLASSWERIDDRTIELTLREGVKFHDGTEMTSEDFVFSYGPEHMSSEDSPGFALTRPYMGTIANVEALSPYKVRITSHAPDPLLEQRLAGWSSQIISKAAFEATGDWDKWALAPVGTGPYKVAEYVSGDYLLLTAHDDYWGGKPPFASIRFQIVPETAARISGLIAGDFDIISEVEPDQFATLESAEGVSVIGGAIANHRVINLGTNTGWLADAKVRKALSLAIDRELIADTIFGGKIEVPNGFQWEAYGELYLADYPGATYDPDAAKALLKEAGYDGAPIPFRTQTGYYTGELLTAQAVADMWRAIGVNVDLQVKDGWGQVLEQPIDAAFNGSINMNYPDLLGSLWPLYGPTGFIQAKANTWSNDRFEEIGKILETEFDLEKRKALHREALDIFHDIDPPAIVVHALGMFYGIRDGIKWEPYPLPYMDMRAENAGTVN</sequence>
<evidence type="ECO:0000256" key="2">
    <source>
        <dbReference type="ARBA" id="ARBA00005695"/>
    </source>
</evidence>
<dbReference type="GO" id="GO:0015833">
    <property type="term" value="P:peptide transport"/>
    <property type="evidence" value="ECO:0007669"/>
    <property type="project" value="TreeGrafter"/>
</dbReference>
<gene>
    <name evidence="6" type="ORF">CLV41_11582</name>
</gene>
<dbReference type="PANTHER" id="PTHR30290:SF38">
    <property type="entry name" value="D,D-DIPEPTIDE-BINDING PERIPLASMIC PROTEIN DDPA-RELATED"/>
    <property type="match status" value="1"/>
</dbReference>
<dbReference type="Gene3D" id="3.40.190.10">
    <property type="entry name" value="Periplasmic binding protein-like II"/>
    <property type="match status" value="1"/>
</dbReference>
<comment type="similarity">
    <text evidence="2">Belongs to the bacterial solute-binding protein 5 family.</text>
</comment>
<dbReference type="OrthoDB" id="9803988at2"/>
<dbReference type="CDD" id="cd08515">
    <property type="entry name" value="PBP2_NikA_DppA_OppA_like_10"/>
    <property type="match status" value="1"/>
</dbReference>
<proteinExistence type="inferred from homology"/>
<dbReference type="InterPro" id="IPR023765">
    <property type="entry name" value="SBP_5_CS"/>
</dbReference>
<dbReference type="PIRSF" id="PIRSF002741">
    <property type="entry name" value="MppA"/>
    <property type="match status" value="1"/>
</dbReference>
<protein>
    <submittedName>
        <fullName evidence="6">Peptide/nickel transport system substrate-binding protein</fullName>
    </submittedName>
</protein>
<evidence type="ECO:0000313" key="6">
    <source>
        <dbReference type="EMBL" id="POF28315.1"/>
    </source>
</evidence>
<evidence type="ECO:0000256" key="3">
    <source>
        <dbReference type="ARBA" id="ARBA00022729"/>
    </source>
</evidence>
<dbReference type="EMBL" id="PPCN01000015">
    <property type="protein sequence ID" value="POF28315.1"/>
    <property type="molecule type" value="Genomic_DNA"/>
</dbReference>
<dbReference type="InterPro" id="IPR030678">
    <property type="entry name" value="Peptide/Ni-bd"/>
</dbReference>
<keyword evidence="3 4" id="KW-0732">Signal</keyword>
<dbReference type="InterPro" id="IPR000914">
    <property type="entry name" value="SBP_5_dom"/>
</dbReference>
<dbReference type="RefSeq" id="WP_103225130.1">
    <property type="nucleotide sequence ID" value="NZ_PPCN01000015.1"/>
</dbReference>
<accession>A0A2S3UKU7</accession>
<keyword evidence="7" id="KW-1185">Reference proteome</keyword>
<dbReference type="SUPFAM" id="SSF53850">
    <property type="entry name" value="Periplasmic binding protein-like II"/>
    <property type="match status" value="1"/>
</dbReference>
<evidence type="ECO:0000256" key="1">
    <source>
        <dbReference type="ARBA" id="ARBA00004418"/>
    </source>
</evidence>
<feature type="domain" description="Solute-binding protein family 5" evidence="5">
    <location>
        <begin position="76"/>
        <end position="432"/>
    </location>
</feature>
<dbReference type="PANTHER" id="PTHR30290">
    <property type="entry name" value="PERIPLASMIC BINDING COMPONENT OF ABC TRANSPORTER"/>
    <property type="match status" value="1"/>
</dbReference>
<feature type="signal peptide" evidence="4">
    <location>
        <begin position="1"/>
        <end position="27"/>
    </location>
</feature>